<dbReference type="RefSeq" id="WP_072074835.1">
    <property type="nucleotide sequence ID" value="NZ_CDMW01000001.1"/>
</dbReference>
<accession>A0A0B7GU36</accession>
<proteinExistence type="predicted"/>
<evidence type="ECO:0000313" key="3">
    <source>
        <dbReference type="Proteomes" id="UP000183504"/>
    </source>
</evidence>
<dbReference type="AlphaFoldDB" id="A0A0B7GU36"/>
<gene>
    <name evidence="2" type="ORF">SSV_2221</name>
</gene>
<dbReference type="EMBL" id="CDMW01000001">
    <property type="protein sequence ID" value="CEL91489.1"/>
    <property type="molecule type" value="Genomic_DNA"/>
</dbReference>
<keyword evidence="1" id="KW-0472">Membrane</keyword>
<keyword evidence="1" id="KW-1133">Transmembrane helix</keyword>
<name>A0A0B7GU36_STRSA</name>
<keyword evidence="1" id="KW-0812">Transmembrane</keyword>
<sequence>MKAALKLLSLFWLGIMCIVLIFWGVNSFRDYQIMKDVENHLTADFKSMGYKGKVTVKNYDRPAGYGETMDFSYEEKIDGRLLTFSDSVDYDPTTKQYEASRLSPVPEETETGLDDSIQLEAMWQQPYVQKQFKKMKSVFKKLDDEDMTLKEISGETMEVLHQDDGQITSEMLNAGQAELVQDFQKNRQKGLPLNGYYNVDVKSYLQKHTLQLRVNYELLVDDLYDDEKAIDKYPGVFFQKLKKLDYSQFWDGYYLVGYDLKERSGSGIGGNSEVIVLDIRGGKLVRTFSAF</sequence>
<evidence type="ECO:0000256" key="1">
    <source>
        <dbReference type="SAM" id="Phobius"/>
    </source>
</evidence>
<feature type="transmembrane region" description="Helical" evidence="1">
    <location>
        <begin position="7"/>
        <end position="25"/>
    </location>
</feature>
<organism evidence="2 3">
    <name type="scientific">Streptococcus sanguinis</name>
    <dbReference type="NCBI Taxonomy" id="1305"/>
    <lineage>
        <taxon>Bacteria</taxon>
        <taxon>Bacillati</taxon>
        <taxon>Bacillota</taxon>
        <taxon>Bacilli</taxon>
        <taxon>Lactobacillales</taxon>
        <taxon>Streptococcaceae</taxon>
        <taxon>Streptococcus</taxon>
    </lineage>
</organism>
<protein>
    <submittedName>
        <fullName evidence="2">Uncharacterized protein</fullName>
    </submittedName>
</protein>
<evidence type="ECO:0000313" key="2">
    <source>
        <dbReference type="EMBL" id="CEL91489.1"/>
    </source>
</evidence>
<reference evidence="2 3" key="1">
    <citation type="submission" date="2015-01" db="EMBL/GenBank/DDBJ databases">
        <authorList>
            <person name="Pelicic Vladimir"/>
        </authorList>
    </citation>
    <scope>NUCLEOTIDE SEQUENCE [LARGE SCALE GENOMIC DNA]</scope>
    <source>
        <strain evidence="2 3">2908</strain>
    </source>
</reference>
<dbReference type="Proteomes" id="UP000183504">
    <property type="component" value="Unassembled WGS sequence"/>
</dbReference>